<comment type="caution">
    <text evidence="1">The sequence shown here is derived from an EMBL/GenBank/DDBJ whole genome shotgun (WGS) entry which is preliminary data.</text>
</comment>
<name>A0A5C6DY25_9BACT</name>
<organism evidence="1 2">
    <name type="scientific">Novipirellula aureliae</name>
    <dbReference type="NCBI Taxonomy" id="2527966"/>
    <lineage>
        <taxon>Bacteria</taxon>
        <taxon>Pseudomonadati</taxon>
        <taxon>Planctomycetota</taxon>
        <taxon>Planctomycetia</taxon>
        <taxon>Pirellulales</taxon>
        <taxon>Pirellulaceae</taxon>
        <taxon>Novipirellula</taxon>
    </lineage>
</organism>
<dbReference type="Proteomes" id="UP000315471">
    <property type="component" value="Unassembled WGS sequence"/>
</dbReference>
<sequence length="175" mass="19561">MNAATPSSSCQTQQAFFRCPVPQSDGAATIRIGAKRMRASVAETSIDGFTVMITPKYAKRIQMGGTWVLDFQETRTEVHPQWFFQSPEGHVQLGLRRLRDLTKTKPIRNSWRPWPSAGRSDHSNNSTIMFGGFVLALIAVLSTTRLGEQLGTADKIESAFKWVVGELDSQFGRWL</sequence>
<reference evidence="1 2" key="1">
    <citation type="submission" date="2019-02" db="EMBL/GenBank/DDBJ databases">
        <title>Deep-cultivation of Planctomycetes and their phenomic and genomic characterization uncovers novel biology.</title>
        <authorList>
            <person name="Wiegand S."/>
            <person name="Jogler M."/>
            <person name="Boedeker C."/>
            <person name="Pinto D."/>
            <person name="Vollmers J."/>
            <person name="Rivas-Marin E."/>
            <person name="Kohn T."/>
            <person name="Peeters S.H."/>
            <person name="Heuer A."/>
            <person name="Rast P."/>
            <person name="Oberbeckmann S."/>
            <person name="Bunk B."/>
            <person name="Jeske O."/>
            <person name="Meyerdierks A."/>
            <person name="Storesund J.E."/>
            <person name="Kallscheuer N."/>
            <person name="Luecker S."/>
            <person name="Lage O.M."/>
            <person name="Pohl T."/>
            <person name="Merkel B.J."/>
            <person name="Hornburger P."/>
            <person name="Mueller R.-W."/>
            <person name="Bruemmer F."/>
            <person name="Labrenz M."/>
            <person name="Spormann A.M."/>
            <person name="Op Den Camp H."/>
            <person name="Overmann J."/>
            <person name="Amann R."/>
            <person name="Jetten M.S.M."/>
            <person name="Mascher T."/>
            <person name="Medema M.H."/>
            <person name="Devos D.P."/>
            <person name="Kaster A.-K."/>
            <person name="Ovreas L."/>
            <person name="Rohde M."/>
            <person name="Galperin M.Y."/>
            <person name="Jogler C."/>
        </authorList>
    </citation>
    <scope>NUCLEOTIDE SEQUENCE [LARGE SCALE GENOMIC DNA]</scope>
    <source>
        <strain evidence="1 2">Q31b</strain>
    </source>
</reference>
<protein>
    <submittedName>
        <fullName evidence="1">Uncharacterized protein</fullName>
    </submittedName>
</protein>
<proteinExistence type="predicted"/>
<accession>A0A5C6DY25</accession>
<dbReference type="AlphaFoldDB" id="A0A5C6DY25"/>
<evidence type="ECO:0000313" key="2">
    <source>
        <dbReference type="Proteomes" id="UP000315471"/>
    </source>
</evidence>
<dbReference type="OrthoDB" id="290077at2"/>
<evidence type="ECO:0000313" key="1">
    <source>
        <dbReference type="EMBL" id="TWU41532.1"/>
    </source>
</evidence>
<dbReference type="RefSeq" id="WP_146600330.1">
    <property type="nucleotide sequence ID" value="NZ_SJPY01000004.1"/>
</dbReference>
<dbReference type="EMBL" id="SJPY01000004">
    <property type="protein sequence ID" value="TWU41532.1"/>
    <property type="molecule type" value="Genomic_DNA"/>
</dbReference>
<gene>
    <name evidence="1" type="ORF">Q31b_29810</name>
</gene>
<keyword evidence="2" id="KW-1185">Reference proteome</keyword>